<dbReference type="EMBL" id="NIVC01000728">
    <property type="protein sequence ID" value="PAA77712.1"/>
    <property type="molecule type" value="Genomic_DNA"/>
</dbReference>
<keyword evidence="4" id="KW-1185">Reference proteome</keyword>
<sequence length="365" mass="41891">MPKFDVDKIHVKSMKVYYDNSTQTKVSEKPFLVQYESQHFRCKTTLTLEESVANSHWTVGLVQACDGMYLENRYGKFGSSHWEFHPMSARRHKMVNDSDGRQYPFYSLTTSKCEIPRGTVAESEVRLHYSDHFYPTVAWQLPFCGGVHLTDVIRKQDFWVWLVALRRQRSNNEQFHLGRDELFVLKTMRWRYTMHLQFDPHQRLGRRLKAVMDEQPELPIICETDKSVPLSAMHPPHCNAAQSLIWYPRVPGERQELLVPPKQSIVPWDVWADEMLPTGDRDRLRRPSNLRICPLWSDDFTIGVYRRTSRAGLATAASVTGPLAIASSSSAGNSAGLVTGNSSSGRTFLAPFGPRRKSNSVNKFI</sequence>
<dbReference type="EMBL" id="NIVC01001560">
    <property type="protein sequence ID" value="PAA66417.1"/>
    <property type="molecule type" value="Genomic_DNA"/>
</dbReference>
<dbReference type="AlphaFoldDB" id="A0A267FXM7"/>
<comment type="caution">
    <text evidence="2">The sequence shown here is derived from an EMBL/GenBank/DDBJ whole genome shotgun (WGS) entry which is preliminary data.</text>
</comment>
<dbReference type="InterPro" id="IPR029638">
    <property type="entry name" value="FAM78"/>
</dbReference>
<dbReference type="OrthoDB" id="9971204at2759"/>
<evidence type="ECO:0000313" key="1">
    <source>
        <dbReference type="EMBL" id="PAA66417.1"/>
    </source>
</evidence>
<evidence type="ECO:0000313" key="3">
    <source>
        <dbReference type="EMBL" id="PAA92690.1"/>
    </source>
</evidence>
<reference evidence="2 4" key="1">
    <citation type="submission" date="2017-06" db="EMBL/GenBank/DDBJ databases">
        <title>A platform for efficient transgenesis in Macrostomum lignano, a flatworm model organism for stem cell research.</title>
        <authorList>
            <person name="Berezikov E."/>
        </authorList>
    </citation>
    <scope>NUCLEOTIDE SEQUENCE [LARGE SCALE GENOMIC DNA]</scope>
    <source>
        <strain evidence="2">DV1</strain>
        <tissue evidence="2">Whole organism</tissue>
    </source>
</reference>
<protein>
    <submittedName>
        <fullName evidence="2">Uncharacterized protein</fullName>
    </submittedName>
</protein>
<name>A0A267FXM7_9PLAT</name>
<evidence type="ECO:0000313" key="2">
    <source>
        <dbReference type="EMBL" id="PAA77712.1"/>
    </source>
</evidence>
<dbReference type="PANTHER" id="PTHR31655:SF7">
    <property type="entry name" value="PROTEIN FAM78A"/>
    <property type="match status" value="1"/>
</dbReference>
<gene>
    <name evidence="1" type="ORF">BOX15_Mlig026181g1</name>
    <name evidence="3" type="ORF">BOX15_Mlig026181g2</name>
    <name evidence="2" type="ORF">BOX15_Mlig026181g3</name>
</gene>
<proteinExistence type="predicted"/>
<dbReference type="STRING" id="282301.A0A267FXM7"/>
<evidence type="ECO:0000313" key="4">
    <source>
        <dbReference type="Proteomes" id="UP000215902"/>
    </source>
</evidence>
<dbReference type="Proteomes" id="UP000215902">
    <property type="component" value="Unassembled WGS sequence"/>
</dbReference>
<dbReference type="EMBL" id="NIVC01000041">
    <property type="protein sequence ID" value="PAA92690.1"/>
    <property type="molecule type" value="Genomic_DNA"/>
</dbReference>
<organism evidence="2 4">
    <name type="scientific">Macrostomum lignano</name>
    <dbReference type="NCBI Taxonomy" id="282301"/>
    <lineage>
        <taxon>Eukaryota</taxon>
        <taxon>Metazoa</taxon>
        <taxon>Spiralia</taxon>
        <taxon>Lophotrochozoa</taxon>
        <taxon>Platyhelminthes</taxon>
        <taxon>Rhabditophora</taxon>
        <taxon>Macrostomorpha</taxon>
        <taxon>Macrostomida</taxon>
        <taxon>Macrostomidae</taxon>
        <taxon>Macrostomum</taxon>
    </lineage>
</organism>
<dbReference type="PANTHER" id="PTHR31655">
    <property type="entry name" value="PROTEIN FAM78A"/>
    <property type="match status" value="1"/>
</dbReference>
<accession>A0A267FXM7</accession>